<organism evidence="1 2">
    <name type="scientific">Diaporthe vaccinii</name>
    <dbReference type="NCBI Taxonomy" id="105482"/>
    <lineage>
        <taxon>Eukaryota</taxon>
        <taxon>Fungi</taxon>
        <taxon>Dikarya</taxon>
        <taxon>Ascomycota</taxon>
        <taxon>Pezizomycotina</taxon>
        <taxon>Sordariomycetes</taxon>
        <taxon>Sordariomycetidae</taxon>
        <taxon>Diaporthales</taxon>
        <taxon>Diaporthaceae</taxon>
        <taxon>Diaporthe</taxon>
        <taxon>Diaporthe eres species complex</taxon>
    </lineage>
</organism>
<evidence type="ECO:0000313" key="2">
    <source>
        <dbReference type="Proteomes" id="UP001600888"/>
    </source>
</evidence>
<keyword evidence="2" id="KW-1185">Reference proteome</keyword>
<reference evidence="1 2" key="1">
    <citation type="submission" date="2024-03" db="EMBL/GenBank/DDBJ databases">
        <title>A high-quality draft genome sequence of Diaporthe vaccinii, a causative agent of upright dieback and viscid rot disease in cranberry plants.</title>
        <authorList>
            <person name="Sarrasin M."/>
            <person name="Lang B.F."/>
            <person name="Burger G."/>
        </authorList>
    </citation>
    <scope>NUCLEOTIDE SEQUENCE [LARGE SCALE GENOMIC DNA]</scope>
    <source>
        <strain evidence="1 2">IS7</strain>
    </source>
</reference>
<gene>
    <name evidence="1" type="ORF">FJTKL_14433</name>
</gene>
<evidence type="ECO:0000313" key="1">
    <source>
        <dbReference type="EMBL" id="KAL2278519.1"/>
    </source>
</evidence>
<dbReference type="Proteomes" id="UP001600888">
    <property type="component" value="Unassembled WGS sequence"/>
</dbReference>
<name>A0ABR4E7V2_9PEZI</name>
<dbReference type="EMBL" id="JBAWTH010000086">
    <property type="protein sequence ID" value="KAL2278519.1"/>
    <property type="molecule type" value="Genomic_DNA"/>
</dbReference>
<accession>A0ABR4E7V2</accession>
<sequence>MPDMISVVESNKNTEFQIICTGHFSYSKALHILNEAEADETRQKRVLAQDISSFDVVIIGCKESASTHAME</sequence>
<proteinExistence type="predicted"/>
<protein>
    <submittedName>
        <fullName evidence="1">Uncharacterized protein</fullName>
    </submittedName>
</protein>
<comment type="caution">
    <text evidence="1">The sequence shown here is derived from an EMBL/GenBank/DDBJ whole genome shotgun (WGS) entry which is preliminary data.</text>
</comment>